<dbReference type="PROSITE" id="PS01061">
    <property type="entry name" value="FLIP_2"/>
    <property type="match status" value="1"/>
</dbReference>
<feature type="transmembrane region" description="Helical" evidence="7">
    <location>
        <begin position="253"/>
        <end position="275"/>
    </location>
</feature>
<reference evidence="8 9" key="1">
    <citation type="submission" date="2014-07" db="EMBL/GenBank/DDBJ databases">
        <title>Draft Genome Sequence of Gephyronic Acid Producer, Cystobacter violaceus Strain Cb vi76.</title>
        <authorList>
            <person name="Stevens D.C."/>
            <person name="Young J."/>
            <person name="Carmichael R."/>
            <person name="Tan J."/>
            <person name="Taylor R.E."/>
        </authorList>
    </citation>
    <scope>NUCLEOTIDE SEQUENCE [LARGE SCALE GENOMIC DNA]</scope>
    <source>
        <strain evidence="8 9">Cb vi76</strain>
    </source>
</reference>
<dbReference type="Proteomes" id="UP000028547">
    <property type="component" value="Unassembled WGS sequence"/>
</dbReference>
<evidence type="ECO:0000256" key="7">
    <source>
        <dbReference type="SAM" id="Phobius"/>
    </source>
</evidence>
<feature type="transmembrane region" description="Helical" evidence="7">
    <location>
        <begin position="61"/>
        <end position="86"/>
    </location>
</feature>
<dbReference type="InterPro" id="IPR005773">
    <property type="entry name" value="T3SS_YscR-like"/>
</dbReference>
<dbReference type="GO" id="GO:0009306">
    <property type="term" value="P:protein secretion"/>
    <property type="evidence" value="ECO:0007669"/>
    <property type="project" value="InterPro"/>
</dbReference>
<dbReference type="AlphaFoldDB" id="A0A084SM58"/>
<organism evidence="8 9">
    <name type="scientific">Archangium violaceum Cb vi76</name>
    <dbReference type="NCBI Taxonomy" id="1406225"/>
    <lineage>
        <taxon>Bacteria</taxon>
        <taxon>Pseudomonadati</taxon>
        <taxon>Myxococcota</taxon>
        <taxon>Myxococcia</taxon>
        <taxon>Myxococcales</taxon>
        <taxon>Cystobacterineae</taxon>
        <taxon>Archangiaceae</taxon>
        <taxon>Archangium</taxon>
    </lineage>
</organism>
<dbReference type="Pfam" id="PF00813">
    <property type="entry name" value="FliP"/>
    <property type="match status" value="1"/>
</dbReference>
<dbReference type="RefSeq" id="WP_043405103.1">
    <property type="nucleotide sequence ID" value="NZ_JPMI01000240.1"/>
</dbReference>
<evidence type="ECO:0000256" key="3">
    <source>
        <dbReference type="ARBA" id="ARBA00022475"/>
    </source>
</evidence>
<protein>
    <submittedName>
        <fullName evidence="8">Flagellar biosynthesis protein flip</fullName>
    </submittedName>
</protein>
<keyword evidence="5 7" id="KW-1133">Transmembrane helix</keyword>
<accession>A0A084SM58</accession>
<evidence type="ECO:0000313" key="8">
    <source>
        <dbReference type="EMBL" id="KFA89543.1"/>
    </source>
</evidence>
<dbReference type="EMBL" id="JPMI01000240">
    <property type="protein sequence ID" value="KFA89543.1"/>
    <property type="molecule type" value="Genomic_DNA"/>
</dbReference>
<comment type="caution">
    <text evidence="8">The sequence shown here is derived from an EMBL/GenBank/DDBJ whole genome shotgun (WGS) entry which is preliminary data.</text>
</comment>
<keyword evidence="4 7" id="KW-0812">Transmembrane</keyword>
<keyword evidence="8" id="KW-0969">Cilium</keyword>
<keyword evidence="6 7" id="KW-0472">Membrane</keyword>
<dbReference type="PANTHER" id="PTHR30587">
    <property type="entry name" value="FLAGELLAR BIOSYNTHETIC PROTEIN FLIP"/>
    <property type="match status" value="1"/>
</dbReference>
<proteinExistence type="inferred from homology"/>
<sequence>MRFTNVRLPALRLSPWLFAVVFALEPFLAFAQRARRGGGAAADAAVSVDAVSPDSFASRPLVLMLALAALSLVPFVLMMVTSFVKISVVLSIVRSALGTQQIPPTQVITGLAIILTVYIMAPVGQAMYRAAEVDILAKGPSLLSSESVGTLLEAANKSKEPLRAFLIKKVTAKDRALFFNLARKMRTEEDRKDLTDKDFMTIVPAFVVSELKEAFQIGFLLFVPFIVIDMVVANILLALGMHMLSPTTISMPFKLLLFVLVDGWYLIAKGLVVGYL</sequence>
<dbReference type="PRINTS" id="PR01302">
    <property type="entry name" value="TYPE3IMPPROT"/>
</dbReference>
<gene>
    <name evidence="8" type="primary">fliP</name>
    <name evidence="8" type="ORF">Q664_34800</name>
</gene>
<evidence type="ECO:0000256" key="2">
    <source>
        <dbReference type="ARBA" id="ARBA00006257"/>
    </source>
</evidence>
<evidence type="ECO:0000313" key="9">
    <source>
        <dbReference type="Proteomes" id="UP000028547"/>
    </source>
</evidence>
<evidence type="ECO:0000256" key="6">
    <source>
        <dbReference type="ARBA" id="ARBA00023136"/>
    </source>
</evidence>
<keyword evidence="8" id="KW-0966">Cell projection</keyword>
<name>A0A084SM58_9BACT</name>
<comment type="subcellular location">
    <subcellularLocation>
        <location evidence="1">Cell membrane</location>
        <topology evidence="1">Multi-pass membrane protein</topology>
    </subcellularLocation>
</comment>
<keyword evidence="8" id="KW-0282">Flagellum</keyword>
<dbReference type="NCBIfam" id="TIGR01102">
    <property type="entry name" value="yscR"/>
    <property type="match status" value="1"/>
</dbReference>
<evidence type="ECO:0000256" key="4">
    <source>
        <dbReference type="ARBA" id="ARBA00022692"/>
    </source>
</evidence>
<dbReference type="PANTHER" id="PTHR30587:SF2">
    <property type="entry name" value="SURFACE PRESENTATION OF ANTIGENS PROTEIN SPAP"/>
    <property type="match status" value="1"/>
</dbReference>
<keyword evidence="3" id="KW-1003">Cell membrane</keyword>
<comment type="similarity">
    <text evidence="2">Belongs to the FliP/MopC/SpaP family.</text>
</comment>
<dbReference type="NCBIfam" id="NF009438">
    <property type="entry name" value="PRK12797.1"/>
    <property type="match status" value="1"/>
</dbReference>
<evidence type="ECO:0000256" key="1">
    <source>
        <dbReference type="ARBA" id="ARBA00004651"/>
    </source>
</evidence>
<dbReference type="GO" id="GO:0005886">
    <property type="term" value="C:plasma membrane"/>
    <property type="evidence" value="ECO:0007669"/>
    <property type="project" value="UniProtKB-SubCell"/>
</dbReference>
<dbReference type="PROSITE" id="PS01060">
    <property type="entry name" value="FLIP_1"/>
    <property type="match status" value="1"/>
</dbReference>
<dbReference type="InterPro" id="IPR005838">
    <property type="entry name" value="T3SS_IM_P"/>
</dbReference>
<evidence type="ECO:0000256" key="5">
    <source>
        <dbReference type="ARBA" id="ARBA00022989"/>
    </source>
</evidence>
<feature type="transmembrane region" description="Helical" evidence="7">
    <location>
        <begin position="217"/>
        <end position="241"/>
    </location>
</feature>